<dbReference type="PANTHER" id="PTHR43406:SF1">
    <property type="entry name" value="TRYPTOPHAN SYNTHASE ALPHA CHAIN, CHLOROPLASTIC"/>
    <property type="match status" value="1"/>
</dbReference>
<dbReference type="GO" id="GO:0005829">
    <property type="term" value="C:cytosol"/>
    <property type="evidence" value="ECO:0007669"/>
    <property type="project" value="TreeGrafter"/>
</dbReference>
<dbReference type="PROSITE" id="PS00167">
    <property type="entry name" value="TRP_SYNTHASE_ALPHA"/>
    <property type="match status" value="1"/>
</dbReference>
<dbReference type="InterPro" id="IPR011060">
    <property type="entry name" value="RibuloseP-bd_barrel"/>
</dbReference>
<dbReference type="FunFam" id="3.20.20.70:FF:000037">
    <property type="entry name" value="Tryptophan synthase alpha chain"/>
    <property type="match status" value="1"/>
</dbReference>
<dbReference type="PANTHER" id="PTHR43406">
    <property type="entry name" value="TRYPTOPHAN SYNTHASE, ALPHA CHAIN"/>
    <property type="match status" value="1"/>
</dbReference>
<evidence type="ECO:0000256" key="5">
    <source>
        <dbReference type="ARBA" id="ARBA00022822"/>
    </source>
</evidence>
<comment type="catalytic activity">
    <reaction evidence="8 9">
        <text>(1S,2R)-1-C-(indol-3-yl)glycerol 3-phosphate + L-serine = D-glyceraldehyde 3-phosphate + L-tryptophan + H2O</text>
        <dbReference type="Rhea" id="RHEA:10532"/>
        <dbReference type="ChEBI" id="CHEBI:15377"/>
        <dbReference type="ChEBI" id="CHEBI:33384"/>
        <dbReference type="ChEBI" id="CHEBI:57912"/>
        <dbReference type="ChEBI" id="CHEBI:58866"/>
        <dbReference type="ChEBI" id="CHEBI:59776"/>
        <dbReference type="EC" id="4.2.1.20"/>
    </reaction>
</comment>
<feature type="active site" description="Proton acceptor" evidence="9">
    <location>
        <position position="49"/>
    </location>
</feature>
<dbReference type="Proteomes" id="UP000178797">
    <property type="component" value="Unassembled WGS sequence"/>
</dbReference>
<dbReference type="NCBIfam" id="TIGR00262">
    <property type="entry name" value="trpA"/>
    <property type="match status" value="1"/>
</dbReference>
<dbReference type="InterPro" id="IPR013785">
    <property type="entry name" value="Aldolase_TIM"/>
</dbReference>
<dbReference type="CDD" id="cd04724">
    <property type="entry name" value="Tryptophan_synthase_alpha"/>
    <property type="match status" value="1"/>
</dbReference>
<evidence type="ECO:0000256" key="9">
    <source>
        <dbReference type="HAMAP-Rule" id="MF_00131"/>
    </source>
</evidence>
<evidence type="ECO:0000313" key="12">
    <source>
        <dbReference type="Proteomes" id="UP000178797"/>
    </source>
</evidence>
<dbReference type="EC" id="4.2.1.20" evidence="9"/>
<evidence type="ECO:0000256" key="4">
    <source>
        <dbReference type="ARBA" id="ARBA00022605"/>
    </source>
</evidence>
<dbReference type="EMBL" id="MGDE01000074">
    <property type="protein sequence ID" value="OGL46751.1"/>
    <property type="molecule type" value="Genomic_DNA"/>
</dbReference>
<keyword evidence="4 9" id="KW-0028">Amino-acid biosynthesis</keyword>
<keyword evidence="5 9" id="KW-0822">Tryptophan biosynthesis</keyword>
<protein>
    <recommendedName>
        <fullName evidence="9">Tryptophan synthase alpha chain</fullName>
        <ecNumber evidence="9">4.2.1.20</ecNumber>
    </recommendedName>
</protein>
<evidence type="ECO:0000256" key="3">
    <source>
        <dbReference type="ARBA" id="ARBA00011270"/>
    </source>
</evidence>
<keyword evidence="7 9" id="KW-0456">Lyase</keyword>
<dbReference type="UniPathway" id="UPA00035">
    <property type="reaction ID" value="UER00044"/>
</dbReference>
<dbReference type="Pfam" id="PF00290">
    <property type="entry name" value="Trp_syntA"/>
    <property type="match status" value="1"/>
</dbReference>
<evidence type="ECO:0000256" key="1">
    <source>
        <dbReference type="ARBA" id="ARBA00003365"/>
    </source>
</evidence>
<evidence type="ECO:0000256" key="8">
    <source>
        <dbReference type="ARBA" id="ARBA00049047"/>
    </source>
</evidence>
<reference evidence="11 12" key="1">
    <citation type="journal article" date="2016" name="Nat. Commun.">
        <title>Thousands of microbial genomes shed light on interconnected biogeochemical processes in an aquifer system.</title>
        <authorList>
            <person name="Anantharaman K."/>
            <person name="Brown C.T."/>
            <person name="Hug L.A."/>
            <person name="Sharon I."/>
            <person name="Castelle C.J."/>
            <person name="Probst A.J."/>
            <person name="Thomas B.C."/>
            <person name="Singh A."/>
            <person name="Wilkins M.J."/>
            <person name="Karaoz U."/>
            <person name="Brodie E.L."/>
            <person name="Williams K.H."/>
            <person name="Hubbard S.S."/>
            <person name="Banfield J.F."/>
        </authorList>
    </citation>
    <scope>NUCLEOTIDE SEQUENCE [LARGE SCALE GENOMIC DNA]</scope>
</reference>
<dbReference type="InterPro" id="IPR002028">
    <property type="entry name" value="Trp_synthase_suA"/>
</dbReference>
<name>A0A1F7RZ61_9BACT</name>
<keyword evidence="6 9" id="KW-0057">Aromatic amino acid biosynthesis</keyword>
<comment type="function">
    <text evidence="1 9">The alpha subunit is responsible for the aldol cleavage of indoleglycerol phosphate to indole and glyceraldehyde 3-phosphate.</text>
</comment>
<gene>
    <name evidence="9" type="primary">trpA</name>
    <name evidence="11" type="ORF">A2W05_06305</name>
</gene>
<evidence type="ECO:0000313" key="11">
    <source>
        <dbReference type="EMBL" id="OGL46751.1"/>
    </source>
</evidence>
<evidence type="ECO:0000256" key="6">
    <source>
        <dbReference type="ARBA" id="ARBA00023141"/>
    </source>
</evidence>
<dbReference type="HAMAP" id="MF_00131">
    <property type="entry name" value="Trp_synth_alpha"/>
    <property type="match status" value="1"/>
</dbReference>
<accession>A0A1F7RZ61</accession>
<dbReference type="GO" id="GO:0004834">
    <property type="term" value="F:tryptophan synthase activity"/>
    <property type="evidence" value="ECO:0007669"/>
    <property type="project" value="UniProtKB-UniRule"/>
</dbReference>
<organism evidence="11 12">
    <name type="scientific">Candidatus Schekmanbacteria bacterium RBG_16_38_10</name>
    <dbReference type="NCBI Taxonomy" id="1817879"/>
    <lineage>
        <taxon>Bacteria</taxon>
        <taxon>Candidatus Schekmaniibacteriota</taxon>
    </lineage>
</organism>
<comment type="subunit">
    <text evidence="3 9">Tetramer of two alpha and two beta chains.</text>
</comment>
<comment type="pathway">
    <text evidence="2 9">Amino-acid biosynthesis; L-tryptophan biosynthesis; L-tryptophan from chorismate: step 5/5.</text>
</comment>
<comment type="caution">
    <text evidence="11">The sequence shown here is derived from an EMBL/GenBank/DDBJ whole genome shotgun (WGS) entry which is preliminary data.</text>
</comment>
<feature type="active site" description="Proton acceptor" evidence="9">
    <location>
        <position position="60"/>
    </location>
</feature>
<dbReference type="SUPFAM" id="SSF51366">
    <property type="entry name" value="Ribulose-phoshate binding barrel"/>
    <property type="match status" value="1"/>
</dbReference>
<evidence type="ECO:0000256" key="10">
    <source>
        <dbReference type="RuleBase" id="RU003662"/>
    </source>
</evidence>
<dbReference type="AlphaFoldDB" id="A0A1F7RZ61"/>
<dbReference type="Gene3D" id="3.20.20.70">
    <property type="entry name" value="Aldolase class I"/>
    <property type="match status" value="1"/>
</dbReference>
<comment type="similarity">
    <text evidence="9 10">Belongs to the TrpA family.</text>
</comment>
<sequence length="273" mass="30201">MNRIDKVFEGLKNEGRKALIPYIAAGDPDLSTTEDLIFELEAQGADIIELGIPFSDPIADGPTIQKASMRALEGGVKVKKVLELINKIRKGKNRNHLSLEIPIVVMSYYNPIIHYGLERFIRDFKFAGGDGIIVPDLPPDEADEILFHARKHEIDIIFMLAPTSSAERTKKICDASSGYIYYVSVLGVTGAREYLSTSLEERVRFIRKFTKKPIAVGFGISTPSQVRNVASVADGVIVGSALIKVIEENLESQNLTKKVGGFLRELRKGIKEV</sequence>
<evidence type="ECO:0000256" key="7">
    <source>
        <dbReference type="ARBA" id="ARBA00023239"/>
    </source>
</evidence>
<dbReference type="InterPro" id="IPR018204">
    <property type="entry name" value="Trp_synthase_alpha_AS"/>
</dbReference>
<proteinExistence type="inferred from homology"/>
<evidence type="ECO:0000256" key="2">
    <source>
        <dbReference type="ARBA" id="ARBA00004733"/>
    </source>
</evidence>